<dbReference type="NCBIfam" id="TIGR02729">
    <property type="entry name" value="Obg_CgtA"/>
    <property type="match status" value="1"/>
</dbReference>
<dbReference type="PROSITE" id="PS51710">
    <property type="entry name" value="G_OBG"/>
    <property type="match status" value="1"/>
</dbReference>
<name>A0A0S7WUJ3_UNCT6</name>
<dbReference type="GO" id="GO:0042254">
    <property type="term" value="P:ribosome biogenesis"/>
    <property type="evidence" value="ECO:0007669"/>
    <property type="project" value="UniProtKB-UniRule"/>
</dbReference>
<keyword evidence="2 8" id="KW-0963">Cytoplasm</keyword>
<evidence type="ECO:0000313" key="13">
    <source>
        <dbReference type="Proteomes" id="UP000052008"/>
    </source>
</evidence>
<comment type="cofactor">
    <cofactor evidence="8">
        <name>Mg(2+)</name>
        <dbReference type="ChEBI" id="CHEBI:18420"/>
    </cofactor>
</comment>
<dbReference type="Gene3D" id="2.70.210.12">
    <property type="entry name" value="GTP1/OBG domain"/>
    <property type="match status" value="1"/>
</dbReference>
<comment type="function">
    <text evidence="8">An essential GTPase which binds GTP, GDP and possibly (p)ppGpp with moderate affinity, with high nucleotide exchange rates and a fairly low GTP hydrolysis rate. Plays a role in control of the cell cycle, stress response, ribosome biogenesis and in those bacteria that undergo differentiation, in morphogenesis control.</text>
</comment>
<dbReference type="InterPro" id="IPR006073">
    <property type="entry name" value="GTP-bd"/>
</dbReference>
<dbReference type="PROSITE" id="PS00905">
    <property type="entry name" value="GTP1_OBG"/>
    <property type="match status" value="1"/>
</dbReference>
<feature type="binding site" evidence="8">
    <location>
        <begin position="215"/>
        <end position="218"/>
    </location>
    <ligand>
        <name>GTP</name>
        <dbReference type="ChEBI" id="CHEBI:37565"/>
    </ligand>
</feature>
<evidence type="ECO:0000256" key="7">
    <source>
        <dbReference type="ARBA" id="ARBA00023134"/>
    </source>
</evidence>
<proteinExistence type="inferred from homology"/>
<accession>A0A0S7WUJ3</accession>
<dbReference type="InterPro" id="IPR036726">
    <property type="entry name" value="GTP1_OBG_dom_sf"/>
</dbReference>
<sequence>MKRFVDRVEIFVQGGKGGDGCVSFRREKYVPRGGPDGGDGGDGGDVVLQANEHLMTLLDLTRRERLRAGNGRHGEGNKRHGKRGDDLAVQVPPGTIVVEKDDDGAILCELTEHGQQEMVAKGGRGGKGNARFATSVNRAPRRRQRGRAGEERHLVLELKLLADVGIVGFANVGKSTLLGRISGAHPKVGNYPFTTRSPNLGVAPLSEYRRAVIADIPGLVEGAHRGKGLGHEFLRHIERTNLLLVVLDATGDPGSEYDLLMNELRAYSDSLLAKPQLVAVNKIDLVDSPSVPGDLYPVPGADVFSISALTGEGIDVLLSALRGRLGEG</sequence>
<gene>
    <name evidence="8" type="primary">obg</name>
    <name evidence="12" type="ORF">AMJ39_02885</name>
</gene>
<dbReference type="SUPFAM" id="SSF82051">
    <property type="entry name" value="Obg GTP-binding protein N-terminal domain"/>
    <property type="match status" value="1"/>
</dbReference>
<dbReference type="EMBL" id="LIZS01000011">
    <property type="protein sequence ID" value="KPJ53853.1"/>
    <property type="molecule type" value="Genomic_DNA"/>
</dbReference>
<dbReference type="GO" id="GO:0005737">
    <property type="term" value="C:cytoplasm"/>
    <property type="evidence" value="ECO:0007669"/>
    <property type="project" value="UniProtKB-SubCell"/>
</dbReference>
<comment type="caution">
    <text evidence="12">The sequence shown here is derived from an EMBL/GenBank/DDBJ whole genome shotgun (WGS) entry which is preliminary data.</text>
</comment>
<feature type="binding site" evidence="8">
    <location>
        <position position="175"/>
    </location>
    <ligand>
        <name>Mg(2+)</name>
        <dbReference type="ChEBI" id="CHEBI:18420"/>
    </ligand>
</feature>
<dbReference type="STRING" id="1703770.AMJ39_02885"/>
<protein>
    <recommendedName>
        <fullName evidence="8">GTPase Obg</fullName>
        <ecNumber evidence="8">3.6.5.-</ecNumber>
    </recommendedName>
    <alternativeName>
        <fullName evidence="8">GTP-binding protein Obg</fullName>
    </alternativeName>
</protein>
<feature type="binding site" evidence="8">
    <location>
        <begin position="307"/>
        <end position="309"/>
    </location>
    <ligand>
        <name>GTP</name>
        <dbReference type="ChEBI" id="CHEBI:37565"/>
    </ligand>
</feature>
<keyword evidence="6 8" id="KW-0460">Magnesium</keyword>
<dbReference type="SUPFAM" id="SSF52540">
    <property type="entry name" value="P-loop containing nucleoside triphosphate hydrolases"/>
    <property type="match status" value="1"/>
</dbReference>
<dbReference type="GO" id="GO:0000287">
    <property type="term" value="F:magnesium ion binding"/>
    <property type="evidence" value="ECO:0007669"/>
    <property type="project" value="InterPro"/>
</dbReference>
<evidence type="ECO:0000256" key="9">
    <source>
        <dbReference type="SAM" id="MobiDB-lite"/>
    </source>
</evidence>
<dbReference type="Pfam" id="PF01926">
    <property type="entry name" value="MMR_HSR1"/>
    <property type="match status" value="1"/>
</dbReference>
<dbReference type="Gene3D" id="3.40.50.300">
    <property type="entry name" value="P-loop containing nucleotide triphosphate hydrolases"/>
    <property type="match status" value="1"/>
</dbReference>
<dbReference type="InterPro" id="IPR014100">
    <property type="entry name" value="GTP-bd_Obg/CgtA"/>
</dbReference>
<evidence type="ECO:0000256" key="3">
    <source>
        <dbReference type="ARBA" id="ARBA00022723"/>
    </source>
</evidence>
<comment type="similarity">
    <text evidence="1 8">Belongs to the TRAFAC class OBG-HflX-like GTPase superfamily. OBG GTPase family.</text>
</comment>
<dbReference type="Pfam" id="PF01018">
    <property type="entry name" value="GTP1_OBG"/>
    <property type="match status" value="1"/>
</dbReference>
<comment type="caution">
    <text evidence="8">Lacks conserved residue(s) required for the propagation of feature annotation.</text>
</comment>
<dbReference type="GO" id="GO:0003924">
    <property type="term" value="F:GTPase activity"/>
    <property type="evidence" value="ECO:0007669"/>
    <property type="project" value="UniProtKB-UniRule"/>
</dbReference>
<dbReference type="NCBIfam" id="TIGR00231">
    <property type="entry name" value="small_GTP"/>
    <property type="match status" value="1"/>
</dbReference>
<feature type="domain" description="OBG-type G" evidence="10">
    <location>
        <begin position="162"/>
        <end position="326"/>
    </location>
</feature>
<keyword evidence="4 8" id="KW-0547">Nucleotide-binding</keyword>
<keyword evidence="5 8" id="KW-0378">Hydrolase</keyword>
<feature type="domain" description="Obg" evidence="11">
    <location>
        <begin position="2"/>
        <end position="161"/>
    </location>
</feature>
<reference evidence="12 13" key="1">
    <citation type="journal article" date="2015" name="Microbiome">
        <title>Genomic resolution of linkages in carbon, nitrogen, and sulfur cycling among widespread estuary sediment bacteria.</title>
        <authorList>
            <person name="Baker B.J."/>
            <person name="Lazar C.S."/>
            <person name="Teske A.P."/>
            <person name="Dick G.J."/>
        </authorList>
    </citation>
    <scope>NUCLEOTIDE SEQUENCE [LARGE SCALE GENOMIC DNA]</scope>
    <source>
        <strain evidence="12">DG_24</strain>
    </source>
</reference>
<dbReference type="PANTHER" id="PTHR11702">
    <property type="entry name" value="DEVELOPMENTALLY REGULATED GTP-BINDING PROTEIN-RELATED"/>
    <property type="match status" value="1"/>
</dbReference>
<dbReference type="PIRSF" id="PIRSF002401">
    <property type="entry name" value="GTP_bd_Obg/CgtA"/>
    <property type="match status" value="1"/>
</dbReference>
<evidence type="ECO:0000256" key="4">
    <source>
        <dbReference type="ARBA" id="ARBA00022741"/>
    </source>
</evidence>
<evidence type="ECO:0000256" key="8">
    <source>
        <dbReference type="HAMAP-Rule" id="MF_01454"/>
    </source>
</evidence>
<dbReference type="InterPro" id="IPR045086">
    <property type="entry name" value="OBG_GTPase"/>
</dbReference>
<feature type="binding site" evidence="8">
    <location>
        <position position="195"/>
    </location>
    <ligand>
        <name>Mg(2+)</name>
        <dbReference type="ChEBI" id="CHEBI:18420"/>
    </ligand>
</feature>
<feature type="binding site" evidence="8">
    <location>
        <begin position="281"/>
        <end position="284"/>
    </location>
    <ligand>
        <name>GTP</name>
        <dbReference type="ChEBI" id="CHEBI:37565"/>
    </ligand>
</feature>
<dbReference type="EC" id="3.6.5.-" evidence="8"/>
<dbReference type="PROSITE" id="PS51883">
    <property type="entry name" value="OBG"/>
    <property type="match status" value="1"/>
</dbReference>
<comment type="subcellular location">
    <subcellularLocation>
        <location evidence="8">Cytoplasm</location>
    </subcellularLocation>
</comment>
<dbReference type="HAMAP" id="MF_01454">
    <property type="entry name" value="GTPase_Obg"/>
    <property type="match status" value="1"/>
</dbReference>
<dbReference type="PATRIC" id="fig|1703770.3.peg.1079"/>
<feature type="binding site" evidence="8">
    <location>
        <begin position="193"/>
        <end position="197"/>
    </location>
    <ligand>
        <name>GTP</name>
        <dbReference type="ChEBI" id="CHEBI:37565"/>
    </ligand>
</feature>
<organism evidence="12 13">
    <name type="scientific">candidate division TA06 bacterium DG_24</name>
    <dbReference type="NCBI Taxonomy" id="1703770"/>
    <lineage>
        <taxon>Bacteria</taxon>
        <taxon>Bacteria division TA06</taxon>
    </lineage>
</organism>
<evidence type="ECO:0000259" key="11">
    <source>
        <dbReference type="PROSITE" id="PS51883"/>
    </source>
</evidence>
<dbReference type="InterPro" id="IPR027417">
    <property type="entry name" value="P-loop_NTPase"/>
</dbReference>
<comment type="subunit">
    <text evidence="8">Monomer.</text>
</comment>
<dbReference type="GO" id="GO:0005525">
    <property type="term" value="F:GTP binding"/>
    <property type="evidence" value="ECO:0007669"/>
    <property type="project" value="UniProtKB-UniRule"/>
</dbReference>
<keyword evidence="3 8" id="KW-0479">Metal-binding</keyword>
<dbReference type="CDD" id="cd01898">
    <property type="entry name" value="Obg"/>
    <property type="match status" value="1"/>
</dbReference>
<dbReference type="InterPro" id="IPR031167">
    <property type="entry name" value="G_OBG"/>
</dbReference>
<evidence type="ECO:0000256" key="5">
    <source>
        <dbReference type="ARBA" id="ARBA00022801"/>
    </source>
</evidence>
<evidence type="ECO:0000256" key="2">
    <source>
        <dbReference type="ARBA" id="ARBA00022490"/>
    </source>
</evidence>
<dbReference type="PRINTS" id="PR00326">
    <property type="entry name" value="GTP1OBG"/>
</dbReference>
<keyword evidence="7 8" id="KW-0342">GTP-binding</keyword>
<dbReference type="NCBIfam" id="NF008955">
    <property type="entry name" value="PRK12297.1"/>
    <property type="match status" value="1"/>
</dbReference>
<evidence type="ECO:0000259" key="10">
    <source>
        <dbReference type="PROSITE" id="PS51710"/>
    </source>
</evidence>
<feature type="region of interest" description="Disordered" evidence="9">
    <location>
        <begin position="67"/>
        <end position="88"/>
    </location>
</feature>
<dbReference type="AlphaFoldDB" id="A0A0S7WUJ3"/>
<dbReference type="InterPro" id="IPR005225">
    <property type="entry name" value="Small_GTP-bd"/>
</dbReference>
<evidence type="ECO:0000256" key="6">
    <source>
        <dbReference type="ARBA" id="ARBA00022842"/>
    </source>
</evidence>
<dbReference type="InterPro" id="IPR006074">
    <property type="entry name" value="GTP1-OBG_CS"/>
</dbReference>
<dbReference type="Proteomes" id="UP000052008">
    <property type="component" value="Unassembled WGS sequence"/>
</dbReference>
<feature type="compositionally biased region" description="Basic and acidic residues" evidence="9">
    <location>
        <begin position="67"/>
        <end position="86"/>
    </location>
</feature>
<dbReference type="NCBIfam" id="NF008956">
    <property type="entry name" value="PRK12299.1"/>
    <property type="match status" value="1"/>
</dbReference>
<dbReference type="InterPro" id="IPR006169">
    <property type="entry name" value="GTP1_OBG_dom"/>
</dbReference>
<dbReference type="PANTHER" id="PTHR11702:SF31">
    <property type="entry name" value="MITOCHONDRIAL RIBOSOME-ASSOCIATED GTPASE 2"/>
    <property type="match status" value="1"/>
</dbReference>
<dbReference type="FunFam" id="2.70.210.12:FF:000001">
    <property type="entry name" value="GTPase Obg"/>
    <property type="match status" value="1"/>
</dbReference>
<evidence type="ECO:0000256" key="1">
    <source>
        <dbReference type="ARBA" id="ARBA00007699"/>
    </source>
</evidence>
<evidence type="ECO:0000313" key="12">
    <source>
        <dbReference type="EMBL" id="KPJ53853.1"/>
    </source>
</evidence>